<dbReference type="AlphaFoldDB" id="A0A919RM81"/>
<protein>
    <submittedName>
        <fullName evidence="4">3-oxoacyl-ACP reductase</fullName>
    </submittedName>
</protein>
<dbReference type="CDD" id="cd05233">
    <property type="entry name" value="SDR_c"/>
    <property type="match status" value="1"/>
</dbReference>
<evidence type="ECO:0000256" key="1">
    <source>
        <dbReference type="ARBA" id="ARBA00006484"/>
    </source>
</evidence>
<evidence type="ECO:0000313" key="5">
    <source>
        <dbReference type="Proteomes" id="UP000606172"/>
    </source>
</evidence>
<dbReference type="EMBL" id="BOOW01000030">
    <property type="protein sequence ID" value="GII94721.1"/>
    <property type="molecule type" value="Genomic_DNA"/>
</dbReference>
<sequence>MKPLDGKTAFVTGGSKGIGAAIAQRLAQDGADVAFTYNSSPEQAGQVAELIKQEGRRGVAIKADLTDPAAVTAAVEETAAEFGRLDILVHNAGVYTYGTIDELTLDDYEHTMAIHVRAAFLAVQAAVRHMPDGGRIIAIGSNLADRVVEPGISLYALSKAALVGFARGIAHDLGPRGITAVVVQPGSTDTDMNPADSPGADAQRAITPLKRFAAPAEIAATVAHLAGPAGAYITGTAITVDGGANA</sequence>
<gene>
    <name evidence="4" type="primary">fabG_3</name>
    <name evidence="4" type="ORF">Ssi02_49520</name>
</gene>
<dbReference type="InterPro" id="IPR036291">
    <property type="entry name" value="NAD(P)-bd_dom_sf"/>
</dbReference>
<evidence type="ECO:0000256" key="2">
    <source>
        <dbReference type="ARBA" id="ARBA00023002"/>
    </source>
</evidence>
<dbReference type="InterPro" id="IPR002347">
    <property type="entry name" value="SDR_fam"/>
</dbReference>
<name>A0A919RM81_9ACTN</name>
<dbReference type="GO" id="GO:0016491">
    <property type="term" value="F:oxidoreductase activity"/>
    <property type="evidence" value="ECO:0007669"/>
    <property type="project" value="UniProtKB-KW"/>
</dbReference>
<comment type="caution">
    <text evidence="4">The sequence shown here is derived from an EMBL/GenBank/DDBJ whole genome shotgun (WGS) entry which is preliminary data.</text>
</comment>
<reference evidence="4" key="1">
    <citation type="submission" date="2021-01" db="EMBL/GenBank/DDBJ databases">
        <title>Whole genome shotgun sequence of Sinosporangium siamense NBRC 109515.</title>
        <authorList>
            <person name="Komaki H."/>
            <person name="Tamura T."/>
        </authorList>
    </citation>
    <scope>NUCLEOTIDE SEQUENCE</scope>
    <source>
        <strain evidence="4">NBRC 109515</strain>
    </source>
</reference>
<dbReference type="InterPro" id="IPR057326">
    <property type="entry name" value="KR_dom"/>
</dbReference>
<feature type="domain" description="Ketoreductase" evidence="3">
    <location>
        <begin position="7"/>
        <end position="188"/>
    </location>
</feature>
<dbReference type="RefSeq" id="WP_204029480.1">
    <property type="nucleotide sequence ID" value="NZ_BOOW01000030.1"/>
</dbReference>
<dbReference type="PRINTS" id="PR00080">
    <property type="entry name" value="SDRFAMILY"/>
</dbReference>
<keyword evidence="5" id="KW-1185">Reference proteome</keyword>
<organism evidence="4 5">
    <name type="scientific">Sinosporangium siamense</name>
    <dbReference type="NCBI Taxonomy" id="1367973"/>
    <lineage>
        <taxon>Bacteria</taxon>
        <taxon>Bacillati</taxon>
        <taxon>Actinomycetota</taxon>
        <taxon>Actinomycetes</taxon>
        <taxon>Streptosporangiales</taxon>
        <taxon>Streptosporangiaceae</taxon>
        <taxon>Sinosporangium</taxon>
    </lineage>
</organism>
<dbReference type="SMART" id="SM00822">
    <property type="entry name" value="PKS_KR"/>
    <property type="match status" value="1"/>
</dbReference>
<evidence type="ECO:0000313" key="4">
    <source>
        <dbReference type="EMBL" id="GII94721.1"/>
    </source>
</evidence>
<dbReference type="PANTHER" id="PTHR43639">
    <property type="entry name" value="OXIDOREDUCTASE, SHORT-CHAIN DEHYDROGENASE/REDUCTASE FAMILY (AFU_ORTHOLOGUE AFUA_5G02870)"/>
    <property type="match status" value="1"/>
</dbReference>
<dbReference type="SUPFAM" id="SSF51735">
    <property type="entry name" value="NAD(P)-binding Rossmann-fold domains"/>
    <property type="match status" value="1"/>
</dbReference>
<dbReference type="Gene3D" id="3.40.50.720">
    <property type="entry name" value="NAD(P)-binding Rossmann-like Domain"/>
    <property type="match status" value="1"/>
</dbReference>
<dbReference type="FunFam" id="3.40.50.720:FF:000084">
    <property type="entry name" value="Short-chain dehydrogenase reductase"/>
    <property type="match status" value="1"/>
</dbReference>
<accession>A0A919RM81</accession>
<dbReference type="Pfam" id="PF13561">
    <property type="entry name" value="adh_short_C2"/>
    <property type="match status" value="1"/>
</dbReference>
<dbReference type="PANTHER" id="PTHR43639:SF1">
    <property type="entry name" value="SHORT-CHAIN DEHYDROGENASE_REDUCTASE FAMILY PROTEIN"/>
    <property type="match status" value="1"/>
</dbReference>
<evidence type="ECO:0000259" key="3">
    <source>
        <dbReference type="SMART" id="SM00822"/>
    </source>
</evidence>
<comment type="similarity">
    <text evidence="1">Belongs to the short-chain dehydrogenases/reductases (SDR) family.</text>
</comment>
<proteinExistence type="inferred from homology"/>
<dbReference type="Proteomes" id="UP000606172">
    <property type="component" value="Unassembled WGS sequence"/>
</dbReference>
<dbReference type="PRINTS" id="PR00081">
    <property type="entry name" value="GDHRDH"/>
</dbReference>
<keyword evidence="2" id="KW-0560">Oxidoreductase</keyword>